<dbReference type="AlphaFoldDB" id="A0AB39BJB3"/>
<reference evidence="1" key="1">
    <citation type="submission" date="2024-05" db="EMBL/GenBank/DDBJ databases">
        <title>Herbiconiux sp. A18JL235.</title>
        <authorList>
            <person name="Zhang G."/>
        </authorList>
    </citation>
    <scope>NUCLEOTIDE SEQUENCE</scope>
    <source>
        <strain evidence="1">A18JL235</strain>
    </source>
</reference>
<dbReference type="EMBL" id="CP162511">
    <property type="protein sequence ID" value="XDI06434.1"/>
    <property type="molecule type" value="Genomic_DNA"/>
</dbReference>
<sequence>MKSVSYAGLTFETADEIADALLQLAAALGANERSETVDIPVVENNGDLASVQLVIGPASQFISKRVTSPYDDPSNAEVVEHLRYRTRLLDLPRAAAISDTEIERLDFDSPS</sequence>
<accession>A0AB39BJB3</accession>
<dbReference type="RefSeq" id="WP_368498817.1">
    <property type="nucleotide sequence ID" value="NZ_CP162511.1"/>
</dbReference>
<protein>
    <submittedName>
        <fullName evidence="1">Uncharacterized protein</fullName>
    </submittedName>
</protein>
<name>A0AB39BJB3_9MICO</name>
<organism evidence="1">
    <name type="scientific">Herbiconiux sp. A18JL235</name>
    <dbReference type="NCBI Taxonomy" id="3152363"/>
    <lineage>
        <taxon>Bacteria</taxon>
        <taxon>Bacillati</taxon>
        <taxon>Actinomycetota</taxon>
        <taxon>Actinomycetes</taxon>
        <taxon>Micrococcales</taxon>
        <taxon>Microbacteriaceae</taxon>
        <taxon>Herbiconiux</taxon>
    </lineage>
</organism>
<proteinExistence type="predicted"/>
<gene>
    <name evidence="1" type="ORF">ABFY20_04875</name>
</gene>
<evidence type="ECO:0000313" key="1">
    <source>
        <dbReference type="EMBL" id="XDI06434.1"/>
    </source>
</evidence>